<evidence type="ECO:0000256" key="2">
    <source>
        <dbReference type="ARBA" id="ARBA00022857"/>
    </source>
</evidence>
<dbReference type="EMBL" id="RSCD01000006">
    <property type="protein sequence ID" value="RSH92077.1"/>
    <property type="molecule type" value="Genomic_DNA"/>
</dbReference>
<evidence type="ECO:0000313" key="6">
    <source>
        <dbReference type="Proteomes" id="UP000279259"/>
    </source>
</evidence>
<dbReference type="Pfam" id="PF00106">
    <property type="entry name" value="adh_short"/>
    <property type="match status" value="1"/>
</dbReference>
<dbReference type="SMART" id="SM00822">
    <property type="entry name" value="PKS_KR"/>
    <property type="match status" value="1"/>
</dbReference>
<comment type="similarity">
    <text evidence="1">Belongs to the short-chain dehydrogenases/reductases (SDR) family.</text>
</comment>
<protein>
    <recommendedName>
        <fullName evidence="4">Ketoreductase domain-containing protein</fullName>
    </recommendedName>
</protein>
<dbReference type="PANTHER" id="PTHR43544:SF7">
    <property type="entry name" value="NADB-LER2"/>
    <property type="match status" value="1"/>
</dbReference>
<evidence type="ECO:0000313" key="5">
    <source>
        <dbReference type="EMBL" id="RSH92077.1"/>
    </source>
</evidence>
<comment type="caution">
    <text evidence="5">The sequence shown here is derived from an EMBL/GenBank/DDBJ whole genome shotgun (WGS) entry which is preliminary data.</text>
</comment>
<keyword evidence="2" id="KW-0521">NADP</keyword>
<accession>A0A427YLZ0</accession>
<reference evidence="5 6" key="1">
    <citation type="submission" date="2018-11" db="EMBL/GenBank/DDBJ databases">
        <title>Genome sequence of Saitozyma podzolica DSM 27192.</title>
        <authorList>
            <person name="Aliyu H."/>
            <person name="Gorte O."/>
            <person name="Ochsenreither K."/>
        </authorList>
    </citation>
    <scope>NUCLEOTIDE SEQUENCE [LARGE SCALE GENOMIC DNA]</scope>
    <source>
        <strain evidence="5 6">DSM 27192</strain>
    </source>
</reference>
<sequence>MAAATTVLISGANRGIGLGLAQAYAALPNHTVVVALRNPSSMPTVKTGEGSKVVVVKLDAGVASDAKTAIDELKSKHGVTKLDIVIANAAIMHDFASLATIPLEDFEQMWRVNTLGSLALFQACVPLMPKGAKFIFMSSGASIIDRIPDKTDAGYGITKSAVNYLARYAHFENPDLVIFSMSPGWVQTEMGDRGARNAGLEHAPTTVDESVSGMIKVIEEATRDKWSGLHARYNGTQSKW</sequence>
<dbReference type="CDD" id="cd05325">
    <property type="entry name" value="carb_red_sniffer_like_SDR_c"/>
    <property type="match status" value="1"/>
</dbReference>
<dbReference type="GO" id="GO:0005737">
    <property type="term" value="C:cytoplasm"/>
    <property type="evidence" value="ECO:0007669"/>
    <property type="project" value="TreeGrafter"/>
</dbReference>
<dbReference type="SUPFAM" id="SSF51735">
    <property type="entry name" value="NAD(P)-binding Rossmann-fold domains"/>
    <property type="match status" value="1"/>
</dbReference>
<name>A0A427YLZ0_9TREE</name>
<dbReference type="AlphaFoldDB" id="A0A427YLZ0"/>
<evidence type="ECO:0000259" key="4">
    <source>
        <dbReference type="SMART" id="SM00822"/>
    </source>
</evidence>
<proteinExistence type="inferred from homology"/>
<dbReference type="InterPro" id="IPR002347">
    <property type="entry name" value="SDR_fam"/>
</dbReference>
<dbReference type="OrthoDB" id="9876299at2759"/>
<dbReference type="InterPro" id="IPR057326">
    <property type="entry name" value="KR_dom"/>
</dbReference>
<gene>
    <name evidence="5" type="ORF">EHS25_008489</name>
</gene>
<keyword evidence="3" id="KW-0560">Oxidoreductase</keyword>
<dbReference type="Proteomes" id="UP000279259">
    <property type="component" value="Unassembled WGS sequence"/>
</dbReference>
<organism evidence="5 6">
    <name type="scientific">Saitozyma podzolica</name>
    <dbReference type="NCBI Taxonomy" id="1890683"/>
    <lineage>
        <taxon>Eukaryota</taxon>
        <taxon>Fungi</taxon>
        <taxon>Dikarya</taxon>
        <taxon>Basidiomycota</taxon>
        <taxon>Agaricomycotina</taxon>
        <taxon>Tremellomycetes</taxon>
        <taxon>Tremellales</taxon>
        <taxon>Trimorphomycetaceae</taxon>
        <taxon>Saitozyma</taxon>
    </lineage>
</organism>
<feature type="domain" description="Ketoreductase" evidence="4">
    <location>
        <begin position="5"/>
        <end position="188"/>
    </location>
</feature>
<dbReference type="InterPro" id="IPR051468">
    <property type="entry name" value="Fungal_SecMetab_SDRs"/>
</dbReference>
<evidence type="ECO:0000256" key="3">
    <source>
        <dbReference type="ARBA" id="ARBA00023002"/>
    </source>
</evidence>
<keyword evidence="6" id="KW-1185">Reference proteome</keyword>
<dbReference type="InterPro" id="IPR036291">
    <property type="entry name" value="NAD(P)-bd_dom_sf"/>
</dbReference>
<evidence type="ECO:0000256" key="1">
    <source>
        <dbReference type="ARBA" id="ARBA00006484"/>
    </source>
</evidence>
<dbReference type="PRINTS" id="PR00081">
    <property type="entry name" value="GDHRDH"/>
</dbReference>
<dbReference type="PANTHER" id="PTHR43544">
    <property type="entry name" value="SHORT-CHAIN DEHYDROGENASE/REDUCTASE"/>
    <property type="match status" value="1"/>
</dbReference>
<dbReference type="GO" id="GO:0016491">
    <property type="term" value="F:oxidoreductase activity"/>
    <property type="evidence" value="ECO:0007669"/>
    <property type="project" value="UniProtKB-KW"/>
</dbReference>
<dbReference type="Gene3D" id="3.40.50.720">
    <property type="entry name" value="NAD(P)-binding Rossmann-like Domain"/>
    <property type="match status" value="1"/>
</dbReference>